<dbReference type="EMBL" id="NBYY01000022">
    <property type="protein sequence ID" value="PCS22383.1"/>
    <property type="molecule type" value="Genomic_DNA"/>
</dbReference>
<keyword evidence="2" id="KW-1185">Reference proteome</keyword>
<protein>
    <submittedName>
        <fullName evidence="1">Uncharacterized protein</fullName>
    </submittedName>
</protein>
<proteinExistence type="predicted"/>
<evidence type="ECO:0000313" key="2">
    <source>
        <dbReference type="Proteomes" id="UP000219020"/>
    </source>
</evidence>
<organism evidence="1 2">
    <name type="scientific">Candidatus Enterovibrio escicola</name>
    <dbReference type="NCBI Taxonomy" id="1927127"/>
    <lineage>
        <taxon>Bacteria</taxon>
        <taxon>Pseudomonadati</taxon>
        <taxon>Pseudomonadota</taxon>
        <taxon>Gammaproteobacteria</taxon>
        <taxon>Vibrionales</taxon>
        <taxon>Vibrionaceae</taxon>
        <taxon>Enterovibrio</taxon>
    </lineage>
</organism>
<accession>A0A2A5T2I4</accession>
<evidence type="ECO:0000313" key="1">
    <source>
        <dbReference type="EMBL" id="PCS22383.1"/>
    </source>
</evidence>
<gene>
    <name evidence="1" type="ORF">BTN49_2112</name>
</gene>
<reference evidence="2" key="1">
    <citation type="submission" date="2017-04" db="EMBL/GenBank/DDBJ databases">
        <title>Genome evolution of the luminous symbionts of deep sea anglerfish.</title>
        <authorList>
            <person name="Hendry T.A."/>
        </authorList>
    </citation>
    <scope>NUCLEOTIDE SEQUENCE [LARGE SCALE GENOMIC DNA]</scope>
</reference>
<sequence>MLFNRFCLRVKATFNVNGSYNDYPVKEWFLYEEKSIEYMG</sequence>
<comment type="caution">
    <text evidence="1">The sequence shown here is derived from an EMBL/GenBank/DDBJ whole genome shotgun (WGS) entry which is preliminary data.</text>
</comment>
<dbReference type="Proteomes" id="UP000219020">
    <property type="component" value="Unassembled WGS sequence"/>
</dbReference>
<name>A0A2A5T2I4_9GAMM</name>
<dbReference type="AlphaFoldDB" id="A0A2A5T2I4"/>